<reference evidence="2 3" key="1">
    <citation type="journal article" date="2012" name="Eukaryot. Cell">
        <title>Genome sequence of the fungus Glarea lozoyensis: the first genome sequence of a species from the Helotiaceae family.</title>
        <authorList>
            <person name="Youssar L."/>
            <person name="Gruening B.A."/>
            <person name="Erxleben A."/>
            <person name="Guenther S."/>
            <person name="Huettel W."/>
        </authorList>
    </citation>
    <scope>NUCLEOTIDE SEQUENCE [LARGE SCALE GENOMIC DNA]</scope>
    <source>
        <strain evidence="3">ATCC 74030 / MF5533</strain>
    </source>
</reference>
<dbReference type="Proteomes" id="UP000005446">
    <property type="component" value="Unassembled WGS sequence"/>
</dbReference>
<evidence type="ECO:0000313" key="2">
    <source>
        <dbReference type="EMBL" id="EHK98895.1"/>
    </source>
</evidence>
<feature type="compositionally biased region" description="Polar residues" evidence="1">
    <location>
        <begin position="809"/>
        <end position="820"/>
    </location>
</feature>
<feature type="region of interest" description="Disordered" evidence="1">
    <location>
        <begin position="547"/>
        <end position="583"/>
    </location>
</feature>
<feature type="compositionally biased region" description="Low complexity" evidence="1">
    <location>
        <begin position="23"/>
        <end position="46"/>
    </location>
</feature>
<feature type="compositionally biased region" description="Acidic residues" evidence="1">
    <location>
        <begin position="425"/>
        <end position="447"/>
    </location>
</feature>
<evidence type="ECO:0000313" key="3">
    <source>
        <dbReference type="Proteomes" id="UP000005446"/>
    </source>
</evidence>
<feature type="region of interest" description="Disordered" evidence="1">
    <location>
        <begin position="1"/>
        <end position="179"/>
    </location>
</feature>
<dbReference type="OrthoDB" id="3903267at2759"/>
<accession>H0ERT4</accession>
<dbReference type="AlphaFoldDB" id="H0ERT4"/>
<keyword evidence="3" id="KW-1185">Reference proteome</keyword>
<evidence type="ECO:0000256" key="1">
    <source>
        <dbReference type="SAM" id="MobiDB-lite"/>
    </source>
</evidence>
<feature type="compositionally biased region" description="Basic residues" evidence="1">
    <location>
        <begin position="457"/>
        <end position="467"/>
    </location>
</feature>
<feature type="compositionally biased region" description="Basic residues" evidence="1">
    <location>
        <begin position="408"/>
        <end position="419"/>
    </location>
</feature>
<protein>
    <submittedName>
        <fullName evidence="2">Uncharacterized protein</fullName>
    </submittedName>
</protein>
<proteinExistence type="predicted"/>
<organism evidence="2 3">
    <name type="scientific">Glarea lozoyensis (strain ATCC 74030 / MF5533)</name>
    <dbReference type="NCBI Taxonomy" id="1104152"/>
    <lineage>
        <taxon>Eukaryota</taxon>
        <taxon>Fungi</taxon>
        <taxon>Dikarya</taxon>
        <taxon>Ascomycota</taxon>
        <taxon>Pezizomycotina</taxon>
        <taxon>Leotiomycetes</taxon>
        <taxon>Helotiales</taxon>
        <taxon>Helotiaceae</taxon>
        <taxon>Glarea</taxon>
    </lineage>
</organism>
<feature type="compositionally biased region" description="Polar residues" evidence="1">
    <location>
        <begin position="1"/>
        <end position="17"/>
    </location>
</feature>
<feature type="compositionally biased region" description="Basic and acidic residues" evidence="1">
    <location>
        <begin position="360"/>
        <end position="369"/>
    </location>
</feature>
<dbReference type="EMBL" id="AGUE01000135">
    <property type="protein sequence ID" value="EHK98895.1"/>
    <property type="molecule type" value="Genomic_DNA"/>
</dbReference>
<feature type="region of interest" description="Disordered" evidence="1">
    <location>
        <begin position="355"/>
        <end position="390"/>
    </location>
</feature>
<comment type="caution">
    <text evidence="2">The sequence shown here is derived from an EMBL/GenBank/DDBJ whole genome shotgun (WGS) entry which is preliminary data.</text>
</comment>
<feature type="region of interest" description="Disordered" evidence="1">
    <location>
        <begin position="809"/>
        <end position="832"/>
    </location>
</feature>
<dbReference type="HOGENOM" id="CLU_341000_0_0_1"/>
<feature type="compositionally biased region" description="Basic residues" evidence="1">
    <location>
        <begin position="54"/>
        <end position="65"/>
    </location>
</feature>
<gene>
    <name evidence="2" type="ORF">M7I_5405</name>
</gene>
<feature type="region of interest" description="Disordered" evidence="1">
    <location>
        <begin position="406"/>
        <end position="512"/>
    </location>
</feature>
<feature type="compositionally biased region" description="Acidic residues" evidence="1">
    <location>
        <begin position="113"/>
        <end position="149"/>
    </location>
</feature>
<sequence>MATTQEGESAVDTQMTDYTPDGSISASMSMSSSVAPEDSISSSSSSIPLAIAQLKKKTPARRPRKSTKEGGRAGSASPAKRSPGGVTKKKSKSSRPQVKKPGLADSPQPAIGNEDEPSNEIDADGEFEENDDDQEEQEDSAQENGEVQEDPLSVPKERRSKWKKKGQQPDPNGRFRGRKLVMWHRPRMMEKLMLHVQYECQRQGVQIPWDKVVHRLSPGSSGATAQQHLNKIRDILVGEGHMVPPLIGKLGAPAPPDTPRGYVRDLSSDDPHVTRKVLWSEETEDLKESLVVPGVIRGSGAYRKYEVDVKSHVKRALSQLKVKEESTPEELAELACKSFKYESLKKDNTLRLGSASHKTKYADREEPSQKAKPRGAAKAGSVARAKQAEADMDDLEDFNRKFVGKSNSSKKTRVTKAPRLKVDDGADEDDDEEDEVDPAELFSDEEYTPGITSKPTTRSRRSCRKQVKYNESFESDVDDANVTPSKVKSRTDSEVPMTPPNTGVSGGQHGHESTQTMLSRQFRQSSIAEVSDSDQYNYDTVGTHLADSPSAMGHSRMKQCSQADASFSGSTQEQHPAQSPRGSIDERFQEKCSYQVHENQEVRHSQAIKLESESPRKMNSSLLLFVGDTIYTNNNMNAIVLPDYPSIAYDGMANQFSSDAVIHGDMDLAPYGSMAGVSTSNDVPQQAASHLHSLSSSSHEAEEFSQLVHSPGFGGSEAQVSFTNTWNDTDHARQHVGSQQEAYGEFAADHGIASYQSQEASDHSFHGLPLPASNNGIGFGWTGPHDDVFANSDFLGDGHQDEFNPWTELSANHQQPNSNYMGMGNFTHRRDN</sequence>
<name>H0ERT4_GLAL7</name>
<dbReference type="InParanoid" id="H0ERT4"/>
<feature type="compositionally biased region" description="Polar residues" evidence="1">
    <location>
        <begin position="558"/>
        <end position="581"/>
    </location>
</feature>